<sequence length="86" mass="9341">MDGRMASIIDGVAAGVAVSEEEIWRIRSLASRPRVAFRPPPPIHQSPPQPGGILCCCCWQTSGGGCGVYVRTHHWSQTKATCTRLH</sequence>
<organism evidence="1 2">
    <name type="scientific">Oryza sativa subsp. japonica</name>
    <name type="common">Rice</name>
    <dbReference type="NCBI Taxonomy" id="39947"/>
    <lineage>
        <taxon>Eukaryota</taxon>
        <taxon>Viridiplantae</taxon>
        <taxon>Streptophyta</taxon>
        <taxon>Embryophyta</taxon>
        <taxon>Tracheophyta</taxon>
        <taxon>Spermatophyta</taxon>
        <taxon>Magnoliopsida</taxon>
        <taxon>Liliopsida</taxon>
        <taxon>Poales</taxon>
        <taxon>Poaceae</taxon>
        <taxon>BOP clade</taxon>
        <taxon>Oryzoideae</taxon>
        <taxon>Oryzeae</taxon>
        <taxon>Oryzinae</taxon>
        <taxon>Oryza</taxon>
        <taxon>Oryza sativa</taxon>
    </lineage>
</organism>
<name>Q6YVF7_ORYSJ</name>
<dbReference type="Proteomes" id="UP000000763">
    <property type="component" value="Chromosome 2"/>
</dbReference>
<evidence type="ECO:0000313" key="1">
    <source>
        <dbReference type="EMBL" id="BAD17648.1"/>
    </source>
</evidence>
<protein>
    <submittedName>
        <fullName evidence="1">Uncharacterized protein</fullName>
    </submittedName>
</protein>
<dbReference type="EMBL" id="AP005826">
    <property type="protein sequence ID" value="BAD17648.1"/>
    <property type="molecule type" value="Genomic_DNA"/>
</dbReference>
<evidence type="ECO:0000313" key="2">
    <source>
        <dbReference type="Proteomes" id="UP000000763"/>
    </source>
</evidence>
<dbReference type="AlphaFoldDB" id="Q6YVF7"/>
<proteinExistence type="predicted"/>
<gene>
    <name evidence="1" type="primary">P0758B01.25</name>
</gene>
<reference evidence="2" key="1">
    <citation type="journal article" date="2005" name="Nature">
        <title>The map-based sequence of the rice genome.</title>
        <authorList>
            <consortium name="International rice genome sequencing project (IRGSP)"/>
            <person name="Matsumoto T."/>
            <person name="Wu J."/>
            <person name="Kanamori H."/>
            <person name="Katayose Y."/>
            <person name="Fujisawa M."/>
            <person name="Namiki N."/>
            <person name="Mizuno H."/>
            <person name="Yamamoto K."/>
            <person name="Antonio B.A."/>
            <person name="Baba T."/>
            <person name="Sakata K."/>
            <person name="Nagamura Y."/>
            <person name="Aoki H."/>
            <person name="Arikawa K."/>
            <person name="Arita K."/>
            <person name="Bito T."/>
            <person name="Chiden Y."/>
            <person name="Fujitsuka N."/>
            <person name="Fukunaka R."/>
            <person name="Hamada M."/>
            <person name="Harada C."/>
            <person name="Hayashi A."/>
            <person name="Hijishita S."/>
            <person name="Honda M."/>
            <person name="Hosokawa S."/>
            <person name="Ichikawa Y."/>
            <person name="Idonuma A."/>
            <person name="Iijima M."/>
            <person name="Ikeda M."/>
            <person name="Ikeno M."/>
            <person name="Ito K."/>
            <person name="Ito S."/>
            <person name="Ito T."/>
            <person name="Ito Y."/>
            <person name="Ito Y."/>
            <person name="Iwabuchi A."/>
            <person name="Kamiya K."/>
            <person name="Karasawa W."/>
            <person name="Kurita K."/>
            <person name="Katagiri S."/>
            <person name="Kikuta A."/>
            <person name="Kobayashi H."/>
            <person name="Kobayashi N."/>
            <person name="Machita K."/>
            <person name="Maehara T."/>
            <person name="Masukawa M."/>
            <person name="Mizubayashi T."/>
            <person name="Mukai Y."/>
            <person name="Nagasaki H."/>
            <person name="Nagata Y."/>
            <person name="Naito S."/>
            <person name="Nakashima M."/>
            <person name="Nakama Y."/>
            <person name="Nakamichi Y."/>
            <person name="Nakamura M."/>
            <person name="Meguro A."/>
            <person name="Negishi M."/>
            <person name="Ohta I."/>
            <person name="Ohta T."/>
            <person name="Okamoto M."/>
            <person name="Ono N."/>
            <person name="Saji S."/>
            <person name="Sakaguchi M."/>
            <person name="Sakai K."/>
            <person name="Shibata M."/>
            <person name="Shimokawa T."/>
            <person name="Song J."/>
            <person name="Takazaki Y."/>
            <person name="Terasawa K."/>
            <person name="Tsugane M."/>
            <person name="Tsuji K."/>
            <person name="Ueda S."/>
            <person name="Waki K."/>
            <person name="Yamagata H."/>
            <person name="Yamamoto M."/>
            <person name="Yamamoto S."/>
            <person name="Yamane H."/>
            <person name="Yoshiki S."/>
            <person name="Yoshihara R."/>
            <person name="Yukawa K."/>
            <person name="Zhong H."/>
            <person name="Yano M."/>
            <person name="Yuan Q."/>
            <person name="Ouyang S."/>
            <person name="Liu J."/>
            <person name="Jones K.M."/>
            <person name="Gansberger K."/>
            <person name="Moffat K."/>
            <person name="Hill J."/>
            <person name="Bera J."/>
            <person name="Fadrosh D."/>
            <person name="Jin S."/>
            <person name="Johri S."/>
            <person name="Kim M."/>
            <person name="Overton L."/>
            <person name="Reardon M."/>
            <person name="Tsitrin T."/>
            <person name="Vuong H."/>
            <person name="Weaver B."/>
            <person name="Ciecko A."/>
            <person name="Tallon L."/>
            <person name="Jackson J."/>
            <person name="Pai G."/>
            <person name="Aken S.V."/>
            <person name="Utterback T."/>
            <person name="Reidmuller S."/>
            <person name="Feldblyum T."/>
            <person name="Hsiao J."/>
            <person name="Zismann V."/>
            <person name="Iobst S."/>
            <person name="de Vazeille A.R."/>
            <person name="Buell C.R."/>
            <person name="Ying K."/>
            <person name="Li Y."/>
            <person name="Lu T."/>
            <person name="Huang Y."/>
            <person name="Zhao Q."/>
            <person name="Feng Q."/>
            <person name="Zhang L."/>
            <person name="Zhu J."/>
            <person name="Weng Q."/>
            <person name="Mu J."/>
            <person name="Lu Y."/>
            <person name="Fan D."/>
            <person name="Liu Y."/>
            <person name="Guan J."/>
            <person name="Zhang Y."/>
            <person name="Yu S."/>
            <person name="Liu X."/>
            <person name="Zhang Y."/>
            <person name="Hong G."/>
            <person name="Han B."/>
            <person name="Choisne N."/>
            <person name="Demange N."/>
            <person name="Orjeda G."/>
            <person name="Samain S."/>
            <person name="Cattolico L."/>
            <person name="Pelletier E."/>
            <person name="Couloux A."/>
            <person name="Segurens B."/>
            <person name="Wincker P."/>
            <person name="D'Hont A."/>
            <person name="Scarpelli C."/>
            <person name="Weissenbach J."/>
            <person name="Salanoubat M."/>
            <person name="Quetier F."/>
            <person name="Yu Y."/>
            <person name="Kim H.R."/>
            <person name="Rambo T."/>
            <person name="Currie J."/>
            <person name="Collura K."/>
            <person name="Luo M."/>
            <person name="Yang T."/>
            <person name="Ammiraju J.S.S."/>
            <person name="Engler F."/>
            <person name="Soderlund C."/>
            <person name="Wing R.A."/>
            <person name="Palmer L.E."/>
            <person name="de la Bastide M."/>
            <person name="Spiegel L."/>
            <person name="Nascimento L."/>
            <person name="Zutavern T."/>
            <person name="O'Shaughnessy A."/>
            <person name="Dike S."/>
            <person name="Dedhia N."/>
            <person name="Preston R."/>
            <person name="Balija V."/>
            <person name="McCombie W.R."/>
            <person name="Chow T."/>
            <person name="Chen H."/>
            <person name="Chung M."/>
            <person name="Chen C."/>
            <person name="Shaw J."/>
            <person name="Wu H."/>
            <person name="Hsiao K."/>
            <person name="Chao Y."/>
            <person name="Chu M."/>
            <person name="Cheng C."/>
            <person name="Hour A."/>
            <person name="Lee P."/>
            <person name="Lin S."/>
            <person name="Lin Y."/>
            <person name="Liou J."/>
            <person name="Liu S."/>
            <person name="Hsing Y."/>
            <person name="Raghuvanshi S."/>
            <person name="Mohanty A."/>
            <person name="Bharti A.K."/>
            <person name="Gaur A."/>
            <person name="Gupta V."/>
            <person name="Kumar D."/>
            <person name="Ravi V."/>
            <person name="Vij S."/>
            <person name="Kapur A."/>
            <person name="Khurana P."/>
            <person name="Khurana P."/>
            <person name="Khurana J.P."/>
            <person name="Tyagi A.K."/>
            <person name="Gaikwad K."/>
            <person name="Singh A."/>
            <person name="Dalal V."/>
            <person name="Srivastava S."/>
            <person name="Dixit A."/>
            <person name="Pal A.K."/>
            <person name="Ghazi I.A."/>
            <person name="Yadav M."/>
            <person name="Pandit A."/>
            <person name="Bhargava A."/>
            <person name="Sureshbabu K."/>
            <person name="Batra K."/>
            <person name="Sharma T.R."/>
            <person name="Mohapatra T."/>
            <person name="Singh N.K."/>
            <person name="Messing J."/>
            <person name="Nelson A.B."/>
            <person name="Fuks G."/>
            <person name="Kavchok S."/>
            <person name="Keizer G."/>
            <person name="Linton E."/>
            <person name="Llaca V."/>
            <person name="Song R."/>
            <person name="Tanyolac B."/>
            <person name="Young S."/>
            <person name="Ho-Il K."/>
            <person name="Hahn J.H."/>
            <person name="Sangsakoo G."/>
            <person name="Vanavichit A."/>
            <person name="de Mattos Luiz.A.T."/>
            <person name="Zimmer P.D."/>
            <person name="Malone G."/>
            <person name="Dellagostin O."/>
            <person name="de Oliveira A.C."/>
            <person name="Bevan M."/>
            <person name="Bancroft I."/>
            <person name="Minx P."/>
            <person name="Cordum H."/>
            <person name="Wilson R."/>
            <person name="Cheng Z."/>
            <person name="Jin W."/>
            <person name="Jiang J."/>
            <person name="Leong S.A."/>
            <person name="Iwama H."/>
            <person name="Gojobori T."/>
            <person name="Itoh T."/>
            <person name="Niimura Y."/>
            <person name="Fujii Y."/>
            <person name="Habara T."/>
            <person name="Sakai H."/>
            <person name="Sato Y."/>
            <person name="Wilson G."/>
            <person name="Kumar K."/>
            <person name="McCouch S."/>
            <person name="Juretic N."/>
            <person name="Hoen D."/>
            <person name="Wright S."/>
            <person name="Bruskiewich R."/>
            <person name="Bureau T."/>
            <person name="Miyao A."/>
            <person name="Hirochika H."/>
            <person name="Nishikawa T."/>
            <person name="Kadowaki K."/>
            <person name="Sugiura M."/>
            <person name="Burr B."/>
            <person name="Sasaki T."/>
        </authorList>
    </citation>
    <scope>NUCLEOTIDE SEQUENCE [LARGE SCALE GENOMIC DNA]</scope>
    <source>
        <strain evidence="2">cv. Nipponbare</strain>
    </source>
</reference>
<accession>Q6YVF7</accession>
<reference evidence="2" key="2">
    <citation type="journal article" date="2008" name="Nucleic Acids Res.">
        <title>The rice annotation project database (RAP-DB): 2008 update.</title>
        <authorList>
            <consortium name="The rice annotation project (RAP)"/>
        </authorList>
    </citation>
    <scope>GENOME REANNOTATION</scope>
    <source>
        <strain evidence="2">cv. Nipponbare</strain>
    </source>
</reference>